<dbReference type="GO" id="GO:0072686">
    <property type="term" value="C:mitotic spindle"/>
    <property type="evidence" value="ECO:0007669"/>
    <property type="project" value="InterPro"/>
</dbReference>
<dbReference type="PANTHER" id="PTHR28017">
    <property type="entry name" value="DASH COMPLEX SUBUNIT DAD3"/>
    <property type="match status" value="1"/>
</dbReference>
<evidence type="ECO:0000256" key="13">
    <source>
        <dbReference type="ARBA" id="ARBA00023242"/>
    </source>
</evidence>
<keyword evidence="14" id="KW-0131">Cell cycle</keyword>
<evidence type="ECO:0000256" key="18">
    <source>
        <dbReference type="SAM" id="MobiDB-lite"/>
    </source>
</evidence>
<dbReference type="RefSeq" id="XP_014565765.1">
    <property type="nucleotide sequence ID" value="XM_014710279.1"/>
</dbReference>
<keyword evidence="12" id="KW-0206">Cytoskeleton</keyword>
<evidence type="ECO:0000256" key="1">
    <source>
        <dbReference type="ARBA" id="ARBA00004123"/>
    </source>
</evidence>
<dbReference type="InParanoid" id="G7DZN4"/>
<protein>
    <recommendedName>
        <fullName evidence="16">DASH complex subunit DAD3</fullName>
    </recommendedName>
    <alternativeName>
        <fullName evidence="17">Outer kinetochore protein DAD3</fullName>
    </alternativeName>
</protein>
<evidence type="ECO:0000256" key="11">
    <source>
        <dbReference type="ARBA" id="ARBA00022838"/>
    </source>
</evidence>
<dbReference type="eggNOG" id="ENOG502SCNH">
    <property type="taxonomic scope" value="Eukaryota"/>
</dbReference>
<keyword evidence="7" id="KW-0132">Cell division</keyword>
<name>G7DZN4_MIXOS</name>
<keyword evidence="20" id="KW-1185">Reference proteome</keyword>
<keyword evidence="11" id="KW-0995">Kinetochore</keyword>
<evidence type="ECO:0000256" key="9">
    <source>
        <dbReference type="ARBA" id="ARBA00022776"/>
    </source>
</evidence>
<keyword evidence="9" id="KW-0498">Mitosis</keyword>
<evidence type="ECO:0000256" key="15">
    <source>
        <dbReference type="ARBA" id="ARBA00023328"/>
    </source>
</evidence>
<sequence length="168" mass="19002">MAASEPPLTRDTASCYTDSAQFTTPEAQVLNEYARMAANLDKLATLASSLASTQPALLNHLRPLERKLGLVLTLFKASVWATLQAEEARREEEELAAFEREEEEQAEQQARQRAQGRHRLRFDDDDDDDDDEDEEERDRRDTAAAYGQTLQSQAAQLPPPTRARRSVR</sequence>
<evidence type="ECO:0000256" key="4">
    <source>
        <dbReference type="ARBA" id="ARBA00006277"/>
    </source>
</evidence>
<dbReference type="EMBL" id="BABT02000071">
    <property type="protein sequence ID" value="GAA96044.1"/>
    <property type="molecule type" value="Genomic_DNA"/>
</dbReference>
<keyword evidence="13" id="KW-0539">Nucleus</keyword>
<keyword evidence="6" id="KW-0963">Cytoplasm</keyword>
<dbReference type="Proteomes" id="UP000009131">
    <property type="component" value="Unassembled WGS sequence"/>
</dbReference>
<evidence type="ECO:0000256" key="14">
    <source>
        <dbReference type="ARBA" id="ARBA00023306"/>
    </source>
</evidence>
<evidence type="ECO:0000313" key="19">
    <source>
        <dbReference type="EMBL" id="GAA96044.1"/>
    </source>
</evidence>
<dbReference type="GO" id="GO:0051010">
    <property type="term" value="F:microtubule plus-end binding"/>
    <property type="evidence" value="ECO:0007669"/>
    <property type="project" value="TreeGrafter"/>
</dbReference>
<dbReference type="InterPro" id="IPR013965">
    <property type="entry name" value="DASH_Dad3"/>
</dbReference>
<feature type="region of interest" description="Disordered" evidence="18">
    <location>
        <begin position="93"/>
        <end position="168"/>
    </location>
</feature>
<proteinExistence type="inferred from homology"/>
<dbReference type="GO" id="GO:0005874">
    <property type="term" value="C:microtubule"/>
    <property type="evidence" value="ECO:0007669"/>
    <property type="project" value="UniProtKB-KW"/>
</dbReference>
<dbReference type="GO" id="GO:0042729">
    <property type="term" value="C:DASH complex"/>
    <property type="evidence" value="ECO:0007669"/>
    <property type="project" value="InterPro"/>
</dbReference>
<dbReference type="Pfam" id="PF08656">
    <property type="entry name" value="DASH_Dad3"/>
    <property type="match status" value="1"/>
</dbReference>
<evidence type="ECO:0000256" key="16">
    <source>
        <dbReference type="ARBA" id="ARBA00044179"/>
    </source>
</evidence>
<comment type="caution">
    <text evidence="19">The sequence shown here is derived from an EMBL/GenBank/DDBJ whole genome shotgun (WGS) entry which is preliminary data.</text>
</comment>
<comment type="subcellular location">
    <subcellularLocation>
        <location evidence="3">Chromosome</location>
        <location evidence="3">Centromere</location>
        <location evidence="3">Kinetochore</location>
    </subcellularLocation>
    <subcellularLocation>
        <location evidence="2">Cytoplasm</location>
        <location evidence="2">Cytoskeleton</location>
        <location evidence="2">Spindle</location>
    </subcellularLocation>
    <subcellularLocation>
        <location evidence="1">Nucleus</location>
    </subcellularLocation>
</comment>
<keyword evidence="10" id="KW-0159">Chromosome partition</keyword>
<dbReference type="OrthoDB" id="2443965at2759"/>
<evidence type="ECO:0000256" key="8">
    <source>
        <dbReference type="ARBA" id="ARBA00022701"/>
    </source>
</evidence>
<organism evidence="19 20">
    <name type="scientific">Mixia osmundae (strain CBS 9802 / IAM 14324 / JCM 22182 / KY 12970)</name>
    <dbReference type="NCBI Taxonomy" id="764103"/>
    <lineage>
        <taxon>Eukaryota</taxon>
        <taxon>Fungi</taxon>
        <taxon>Dikarya</taxon>
        <taxon>Basidiomycota</taxon>
        <taxon>Pucciniomycotina</taxon>
        <taxon>Mixiomycetes</taxon>
        <taxon>Mixiales</taxon>
        <taxon>Mixiaceae</taxon>
        <taxon>Mixia</taxon>
    </lineage>
</organism>
<dbReference type="STRING" id="764103.G7DZN4"/>
<feature type="compositionally biased region" description="Acidic residues" evidence="18">
    <location>
        <begin position="93"/>
        <end position="106"/>
    </location>
</feature>
<comment type="similarity">
    <text evidence="4">Belongs to the DASH complex DAD3 family.</text>
</comment>
<evidence type="ECO:0000256" key="6">
    <source>
        <dbReference type="ARBA" id="ARBA00022490"/>
    </source>
</evidence>
<evidence type="ECO:0000256" key="17">
    <source>
        <dbReference type="ARBA" id="ARBA00044305"/>
    </source>
</evidence>
<feature type="compositionally biased region" description="Acidic residues" evidence="18">
    <location>
        <begin position="123"/>
        <end position="136"/>
    </location>
</feature>
<evidence type="ECO:0000256" key="12">
    <source>
        <dbReference type="ARBA" id="ARBA00023212"/>
    </source>
</evidence>
<evidence type="ECO:0000256" key="5">
    <source>
        <dbReference type="ARBA" id="ARBA00022454"/>
    </source>
</evidence>
<reference evidence="19 20" key="1">
    <citation type="journal article" date="2011" name="J. Gen. Appl. Microbiol.">
        <title>Draft genome sequencing of the enigmatic basidiomycete Mixia osmundae.</title>
        <authorList>
            <person name="Nishida H."/>
            <person name="Nagatsuka Y."/>
            <person name="Sugiyama J."/>
        </authorList>
    </citation>
    <scope>NUCLEOTIDE SEQUENCE [LARGE SCALE GENOMIC DNA]</scope>
    <source>
        <strain evidence="20">CBS 9802 / IAM 14324 / JCM 22182 / KY 12970</strain>
    </source>
</reference>
<dbReference type="HOGENOM" id="CLU_1586893_0_0_1"/>
<accession>G7DZN4</accession>
<evidence type="ECO:0000256" key="7">
    <source>
        <dbReference type="ARBA" id="ARBA00022618"/>
    </source>
</evidence>
<keyword evidence="15" id="KW-0137">Centromere</keyword>
<keyword evidence="5" id="KW-0158">Chromosome</keyword>
<evidence type="ECO:0000256" key="10">
    <source>
        <dbReference type="ARBA" id="ARBA00022829"/>
    </source>
</evidence>
<dbReference type="GO" id="GO:0008608">
    <property type="term" value="P:attachment of spindle microtubules to kinetochore"/>
    <property type="evidence" value="ECO:0007669"/>
    <property type="project" value="InterPro"/>
</dbReference>
<evidence type="ECO:0000256" key="3">
    <source>
        <dbReference type="ARBA" id="ARBA00004629"/>
    </source>
</evidence>
<evidence type="ECO:0000313" key="20">
    <source>
        <dbReference type="Proteomes" id="UP000009131"/>
    </source>
</evidence>
<reference evidence="19 20" key="2">
    <citation type="journal article" date="2012" name="Open Biol.">
        <title>Characteristics of nucleosomes and linker DNA regions on the genome of the basidiomycete Mixia osmundae revealed by mono- and dinucleosome mapping.</title>
        <authorList>
            <person name="Nishida H."/>
            <person name="Kondo S."/>
            <person name="Matsumoto T."/>
            <person name="Suzuki Y."/>
            <person name="Yoshikawa H."/>
            <person name="Taylor T.D."/>
            <person name="Sugiyama J."/>
        </authorList>
    </citation>
    <scope>NUCLEOTIDE SEQUENCE [LARGE SCALE GENOMIC DNA]</scope>
    <source>
        <strain evidence="20">CBS 9802 / IAM 14324 / JCM 22182 / KY 12970</strain>
    </source>
</reference>
<dbReference type="GO" id="GO:0051301">
    <property type="term" value="P:cell division"/>
    <property type="evidence" value="ECO:0007669"/>
    <property type="project" value="UniProtKB-KW"/>
</dbReference>
<keyword evidence="8" id="KW-0493">Microtubule</keyword>
<gene>
    <name evidence="19" type="primary">Mo02705</name>
    <name evidence="19" type="ORF">E5Q_02705</name>
</gene>
<dbReference type="PANTHER" id="PTHR28017:SF1">
    <property type="entry name" value="DASH COMPLEX SUBUNIT DAD3"/>
    <property type="match status" value="1"/>
</dbReference>
<dbReference type="AlphaFoldDB" id="G7DZN4"/>
<evidence type="ECO:0000256" key="2">
    <source>
        <dbReference type="ARBA" id="ARBA00004186"/>
    </source>
</evidence>